<dbReference type="SUPFAM" id="SSF54928">
    <property type="entry name" value="RNA-binding domain, RBD"/>
    <property type="match status" value="1"/>
</dbReference>
<sequence>MFSNTDTNNKRTLSSSTIEGDRYEVKRHNGKKYPHLLNFYSVPPTEEITIDEFESFAFDRLQVLKTLEGAILRNKSEEEVKKYLEETSNKWLPLHSNESGKVYPLQEERRKDHISHFILRLAYSRTEDLRNWFLKYECALFKLRFLRENPVEKLGFLNDENMRWKSLNQAEKKLLNEKLTKDELNTCSIFVTTDGELCDLFEIDFEKVPDLVARRVVYLREGKAYVPVTQQLSLVMYEFRQRLTKALELASKSFITLRNERIMPMLDEIIKQYDGRTQTVNYSIISNPIADNVHQLVDHFPLCMQHLYQNLCENHHLKHYARIQFNLFLKGIGLTVEESLAFWKKSFSEIDESKFQRDYAYNIRHNYGVEGKRQDYKPLNCMSLITKHRPNSGEIHGCPFREFSQPNLRTKLVQMGVRNEEHIREILNLAEEEHYQVACTKYFEITKGLLDKNNDNIIETIEHPNEYLNAIKMLIRNLLRTSRPNYDLHFASFRRLTSIRRYSTNGKNSSEAQANNIQTNANVKDMSITNTIDTNESPSTNARRSNSFANRRRAIRDGVENQTPSRTVDQKPVPLPSSMLKNWEKSPKKLQLNFWKEPYTKTYQNIHISKLPISATRQDIEMLTQGIYPDNENPINKVFIVYNDYYKPTGSAWIQFNDSRNASLFAKYVNQKTFYGNKLNVELTKFIPEEVQMDPLNYRIGKCIILAGLPRDVTKFYLKEYLIKLCNKRFELADVTREAATISDTSKWLILSNNSEDIYFLFDRIHNKYFDNNGEYKMKARVVR</sequence>
<proteinExistence type="inferred from homology"/>
<dbReference type="GO" id="GO:0051539">
    <property type="term" value="F:4 iron, 4 sulfur cluster binding"/>
    <property type="evidence" value="ECO:0007669"/>
    <property type="project" value="UniProtKB-KW"/>
</dbReference>
<dbReference type="PANTHER" id="PTHR10537">
    <property type="entry name" value="DNA PRIMASE LARGE SUBUNIT"/>
    <property type="match status" value="1"/>
</dbReference>
<dbReference type="Gene3D" id="1.20.930.80">
    <property type="match status" value="1"/>
</dbReference>
<keyword evidence="6" id="KW-0479">Metal-binding</keyword>
<keyword evidence="4" id="KW-0639">Primosome</keyword>
<dbReference type="Pfam" id="PF26466">
    <property type="entry name" value="DNA_primase_lrg_N"/>
    <property type="match status" value="1"/>
</dbReference>
<feature type="domain" description="RRM" evidence="12">
    <location>
        <begin position="604"/>
        <end position="686"/>
    </location>
</feature>
<evidence type="ECO:0000313" key="14">
    <source>
        <dbReference type="Proteomes" id="UP000615446"/>
    </source>
</evidence>
<dbReference type="GO" id="GO:0046872">
    <property type="term" value="F:metal ion binding"/>
    <property type="evidence" value="ECO:0007669"/>
    <property type="project" value="UniProtKB-KW"/>
</dbReference>
<evidence type="ECO:0000256" key="3">
    <source>
        <dbReference type="ARBA" id="ARBA00022485"/>
    </source>
</evidence>
<accession>A0A8H3KNK6</accession>
<evidence type="ECO:0000259" key="12">
    <source>
        <dbReference type="PROSITE" id="PS50102"/>
    </source>
</evidence>
<gene>
    <name evidence="13" type="ORF">RCL2_000049600</name>
</gene>
<dbReference type="GO" id="GO:0003723">
    <property type="term" value="F:RNA binding"/>
    <property type="evidence" value="ECO:0007669"/>
    <property type="project" value="UniProtKB-UniRule"/>
</dbReference>
<feature type="compositionally biased region" description="Low complexity" evidence="11">
    <location>
        <begin position="539"/>
        <end position="549"/>
    </location>
</feature>
<protein>
    <submittedName>
        <fullName evidence="13">DNA primase large subunit Spp2</fullName>
    </submittedName>
</protein>
<keyword evidence="8" id="KW-0411">Iron-sulfur</keyword>
<feature type="region of interest" description="Disordered" evidence="11">
    <location>
        <begin position="504"/>
        <end position="577"/>
    </location>
</feature>
<dbReference type="InterPro" id="IPR058560">
    <property type="entry name" value="DNA_primase_C"/>
</dbReference>
<evidence type="ECO:0000256" key="10">
    <source>
        <dbReference type="PROSITE-ProRule" id="PRU00176"/>
    </source>
</evidence>
<dbReference type="AlphaFoldDB" id="A0A8H3KNK6"/>
<dbReference type="EMBL" id="BLAL01000004">
    <property type="protein sequence ID" value="GES72953.1"/>
    <property type="molecule type" value="Genomic_DNA"/>
</dbReference>
<dbReference type="InterPro" id="IPR012677">
    <property type="entry name" value="Nucleotide-bd_a/b_plait_sf"/>
</dbReference>
<dbReference type="OrthoDB" id="421393at2759"/>
<reference evidence="13" key="1">
    <citation type="submission" date="2019-10" db="EMBL/GenBank/DDBJ databases">
        <title>Conservation and host-specific expression of non-tandemly repeated heterogenous ribosome RNA gene in arbuscular mycorrhizal fungi.</title>
        <authorList>
            <person name="Maeda T."/>
            <person name="Kobayashi Y."/>
            <person name="Nakagawa T."/>
            <person name="Ezawa T."/>
            <person name="Yamaguchi K."/>
            <person name="Bino T."/>
            <person name="Nishimoto Y."/>
            <person name="Shigenobu S."/>
            <person name="Kawaguchi M."/>
        </authorList>
    </citation>
    <scope>NUCLEOTIDE SEQUENCE</scope>
    <source>
        <strain evidence="13">HR1</strain>
    </source>
</reference>
<comment type="caution">
    <text evidence="13">The sequence shown here is derived from an EMBL/GenBank/DDBJ whole genome shotgun (WGS) entry which is preliminary data.</text>
</comment>
<dbReference type="InterPro" id="IPR007238">
    <property type="entry name" value="DNA_primase_lsu_euk/arc"/>
</dbReference>
<dbReference type="InterPro" id="IPR000504">
    <property type="entry name" value="RRM_dom"/>
</dbReference>
<keyword evidence="7" id="KW-0408">Iron</keyword>
<keyword evidence="10" id="KW-0694">RNA-binding</keyword>
<evidence type="ECO:0000256" key="11">
    <source>
        <dbReference type="SAM" id="MobiDB-lite"/>
    </source>
</evidence>
<dbReference type="Pfam" id="PF04104">
    <property type="entry name" value="DNA_primase_lrg"/>
    <property type="match status" value="1"/>
</dbReference>
<evidence type="ECO:0000313" key="13">
    <source>
        <dbReference type="EMBL" id="GES72953.1"/>
    </source>
</evidence>
<evidence type="ECO:0000256" key="5">
    <source>
        <dbReference type="ARBA" id="ARBA00022705"/>
    </source>
</evidence>
<dbReference type="Gene3D" id="3.30.70.330">
    <property type="match status" value="1"/>
</dbReference>
<evidence type="ECO:0000256" key="2">
    <source>
        <dbReference type="ARBA" id="ARBA00010564"/>
    </source>
</evidence>
<dbReference type="GO" id="GO:0006269">
    <property type="term" value="P:DNA replication, synthesis of primer"/>
    <property type="evidence" value="ECO:0007669"/>
    <property type="project" value="UniProtKB-KW"/>
</dbReference>
<keyword evidence="9" id="KW-0238">DNA-binding</keyword>
<comment type="similarity">
    <text evidence="2">Belongs to the eukaryotic-type primase large subunit family.</text>
</comment>
<evidence type="ECO:0000256" key="4">
    <source>
        <dbReference type="ARBA" id="ARBA00022515"/>
    </source>
</evidence>
<dbReference type="InterPro" id="IPR016558">
    <property type="entry name" value="DNA_primase_lsu_euk"/>
</dbReference>
<keyword evidence="3" id="KW-0004">4Fe-4S</keyword>
<comment type="cofactor">
    <cofactor evidence="1">
        <name>[4Fe-4S] cluster</name>
        <dbReference type="ChEBI" id="CHEBI:49883"/>
    </cofactor>
</comment>
<evidence type="ECO:0000256" key="6">
    <source>
        <dbReference type="ARBA" id="ARBA00022723"/>
    </source>
</evidence>
<feature type="compositionally biased region" description="Polar residues" evidence="11">
    <location>
        <begin position="504"/>
        <end position="538"/>
    </location>
</feature>
<keyword evidence="5" id="KW-0235">DNA replication</keyword>
<evidence type="ECO:0000256" key="8">
    <source>
        <dbReference type="ARBA" id="ARBA00023014"/>
    </source>
</evidence>
<dbReference type="CDD" id="cd07322">
    <property type="entry name" value="PriL_PriS_Eukaryotic"/>
    <property type="match status" value="1"/>
</dbReference>
<evidence type="ECO:0000256" key="9">
    <source>
        <dbReference type="ARBA" id="ARBA00023125"/>
    </source>
</evidence>
<dbReference type="SMART" id="SM00360">
    <property type="entry name" value="RRM"/>
    <property type="match status" value="1"/>
</dbReference>
<organism evidence="13 14">
    <name type="scientific">Rhizophagus clarus</name>
    <dbReference type="NCBI Taxonomy" id="94130"/>
    <lineage>
        <taxon>Eukaryota</taxon>
        <taxon>Fungi</taxon>
        <taxon>Fungi incertae sedis</taxon>
        <taxon>Mucoromycota</taxon>
        <taxon>Glomeromycotina</taxon>
        <taxon>Glomeromycetes</taxon>
        <taxon>Glomerales</taxon>
        <taxon>Glomeraceae</taxon>
        <taxon>Rhizophagus</taxon>
    </lineage>
</organism>
<evidence type="ECO:0000256" key="7">
    <source>
        <dbReference type="ARBA" id="ARBA00023004"/>
    </source>
</evidence>
<dbReference type="InterPro" id="IPR035979">
    <property type="entry name" value="RBD_domain_sf"/>
</dbReference>
<dbReference type="Proteomes" id="UP000615446">
    <property type="component" value="Unassembled WGS sequence"/>
</dbReference>
<evidence type="ECO:0000256" key="1">
    <source>
        <dbReference type="ARBA" id="ARBA00001966"/>
    </source>
</evidence>
<dbReference type="PANTHER" id="PTHR10537:SF3">
    <property type="entry name" value="DNA PRIMASE LARGE SUBUNIT"/>
    <property type="match status" value="1"/>
</dbReference>
<name>A0A8H3KNK6_9GLOM</name>
<dbReference type="GO" id="GO:0005658">
    <property type="term" value="C:alpha DNA polymerase:primase complex"/>
    <property type="evidence" value="ECO:0007669"/>
    <property type="project" value="UniProtKB-ARBA"/>
</dbReference>
<dbReference type="GO" id="GO:0006270">
    <property type="term" value="P:DNA replication initiation"/>
    <property type="evidence" value="ECO:0007669"/>
    <property type="project" value="TreeGrafter"/>
</dbReference>
<dbReference type="GO" id="GO:0003677">
    <property type="term" value="F:DNA binding"/>
    <property type="evidence" value="ECO:0007669"/>
    <property type="project" value="UniProtKB-KW"/>
</dbReference>
<dbReference type="PROSITE" id="PS50102">
    <property type="entry name" value="RRM"/>
    <property type="match status" value="1"/>
</dbReference>